<evidence type="ECO:0000256" key="3">
    <source>
        <dbReference type="ARBA" id="ARBA00022645"/>
    </source>
</evidence>
<dbReference type="Pfam" id="PF00905">
    <property type="entry name" value="Transpeptidase"/>
    <property type="match status" value="1"/>
</dbReference>
<dbReference type="GO" id="GO:0008955">
    <property type="term" value="F:peptidoglycan glycosyltransferase activity"/>
    <property type="evidence" value="ECO:0007669"/>
    <property type="project" value="UniProtKB-EC"/>
</dbReference>
<keyword evidence="10" id="KW-0511">Multifunctional enzyme</keyword>
<dbReference type="GO" id="GO:0008360">
    <property type="term" value="P:regulation of cell shape"/>
    <property type="evidence" value="ECO:0007669"/>
    <property type="project" value="UniProtKB-KW"/>
</dbReference>
<dbReference type="InterPro" id="IPR023346">
    <property type="entry name" value="Lysozyme-like_dom_sf"/>
</dbReference>
<name>A0A3D9UPK8_9MICO</name>
<dbReference type="GO" id="GO:0006508">
    <property type="term" value="P:proteolysis"/>
    <property type="evidence" value="ECO:0007669"/>
    <property type="project" value="UniProtKB-KW"/>
</dbReference>
<dbReference type="SUPFAM" id="SSF56601">
    <property type="entry name" value="beta-lactamase/transpeptidase-like"/>
    <property type="match status" value="1"/>
</dbReference>
<comment type="similarity">
    <text evidence="1">In the C-terminal section; belongs to the transpeptidase family.</text>
</comment>
<evidence type="ECO:0000256" key="4">
    <source>
        <dbReference type="ARBA" id="ARBA00022670"/>
    </source>
</evidence>
<keyword evidence="5" id="KW-0328">Glycosyltransferase</keyword>
<dbReference type="Proteomes" id="UP000256253">
    <property type="component" value="Unassembled WGS sequence"/>
</dbReference>
<dbReference type="SMART" id="SM00740">
    <property type="entry name" value="PASTA"/>
    <property type="match status" value="1"/>
</dbReference>
<evidence type="ECO:0000256" key="8">
    <source>
        <dbReference type="ARBA" id="ARBA00022960"/>
    </source>
</evidence>
<dbReference type="FunFam" id="1.10.3810.10:FF:000001">
    <property type="entry name" value="Penicillin-binding protein 1A"/>
    <property type="match status" value="1"/>
</dbReference>
<gene>
    <name evidence="16" type="ORF">DFJ65_0929</name>
</gene>
<evidence type="ECO:0000256" key="10">
    <source>
        <dbReference type="ARBA" id="ARBA00023268"/>
    </source>
</evidence>
<evidence type="ECO:0000256" key="1">
    <source>
        <dbReference type="ARBA" id="ARBA00007090"/>
    </source>
</evidence>
<dbReference type="AlphaFoldDB" id="A0A3D9UPK8"/>
<protein>
    <submittedName>
        <fullName evidence="16">Membrane peptidoglycan carboxypeptidase</fullName>
    </submittedName>
</protein>
<sequence>MRQTSRIASVMSLLGGFVAVAMTMGLLTAGLVIPAVGVAGQATNNGIKLFNQMPSDFQMNPLAQQSRILAADGTTIGTPFNENRIVVPLNKIAPVMQHAQVAIEDERFYEHGGVDPRGLLRAISSNVMSGGTQGASTLTQQYVKVAIQNQALAAGNKDAAANAVARSGMQGYVRKLQELKYAVTLEQKYSKQQILDGYLNLVYFGDQQYGVEAASLHYFGVHASQLTLPMAATLAGVVNAPGVTDPINNPEAATTRRNQVLGKMYQQGYISYKEYTDATNHDLKSDLKVTNISSSCASSKYPYFCYYVYDWLLGEPSLGATRKEREAKLKGGGLTIQTSFDPKLAAILDKQIKAKVPVNNSAGIQSAAIVVQPGTGLVLASSQNTSYSNNTGSGRTAINYTVPSNMGGGQGFTIGSTAKFFAVIDAVKNGWTMDSEINVPPMNGRDERGSYREFTNKDFPGECGLGRSEIWKVPNSEEDEGSGPMSLEDATKMSVNVAFAQLVSQLGACNVRQTMIDFGLKQGNGEAVNKAPSGIVLGSEPVTALDLANAYATIAADGKYCAPRPVKAIIDANGKQVKITGAQCKQLVSKDVARTVTKIFEGVLGKGGTAATSALANGRPAAGKTGTVDSATQSWFVGYTPQLTTAVWVGHADNEKPLKDVKIGNTFYKGYLYGGTVAAPIWKAVMDEALKGQPKTNFPEPSEAALNANRATVPNVVGQRPDNARSMLESAGFKVQEGSAQDSRMYAGRIAFTSPSSGSKAAKGSTVTMYPSTGRAAYVAPSSSVQAAAPRRTQATSRSTTAPKPSSTSAPKPSSTSAKPSSTSAPKPSSTSAKPSSTSAKPSSTKADKPKATASSSK</sequence>
<keyword evidence="17" id="KW-1185">Reference proteome</keyword>
<keyword evidence="4" id="KW-0645">Protease</keyword>
<keyword evidence="3 16" id="KW-0121">Carboxypeptidase</keyword>
<accession>A0A3D9UPK8</accession>
<evidence type="ECO:0000256" key="6">
    <source>
        <dbReference type="ARBA" id="ARBA00022679"/>
    </source>
</evidence>
<evidence type="ECO:0000256" key="13">
    <source>
        <dbReference type="ARBA" id="ARBA00049902"/>
    </source>
</evidence>
<dbReference type="InterPro" id="IPR012338">
    <property type="entry name" value="Beta-lactam/transpept-like"/>
</dbReference>
<evidence type="ECO:0000313" key="17">
    <source>
        <dbReference type="Proteomes" id="UP000256253"/>
    </source>
</evidence>
<dbReference type="GO" id="GO:0008658">
    <property type="term" value="F:penicillin binding"/>
    <property type="evidence" value="ECO:0007669"/>
    <property type="project" value="InterPro"/>
</dbReference>
<dbReference type="PROSITE" id="PS51178">
    <property type="entry name" value="PASTA"/>
    <property type="match status" value="1"/>
</dbReference>
<dbReference type="Gene3D" id="3.30.10.20">
    <property type="match status" value="1"/>
</dbReference>
<comment type="catalytic activity">
    <reaction evidence="12">
        <text>Preferential cleavage: (Ac)2-L-Lys-D-Ala-|-D-Ala. Also transpeptidation of peptidyl-alanyl moieties that are N-acyl substituents of D-alanine.</text>
        <dbReference type="EC" id="3.4.16.4"/>
    </reaction>
</comment>
<dbReference type="PANTHER" id="PTHR32282:SF33">
    <property type="entry name" value="PEPTIDOGLYCAN GLYCOSYLTRANSFERASE"/>
    <property type="match status" value="1"/>
</dbReference>
<evidence type="ECO:0000256" key="12">
    <source>
        <dbReference type="ARBA" id="ARBA00034000"/>
    </source>
</evidence>
<dbReference type="RefSeq" id="WP_170143992.1">
    <property type="nucleotide sequence ID" value="NZ_QTUA01000001.1"/>
</dbReference>
<dbReference type="GO" id="GO:0071555">
    <property type="term" value="P:cell wall organization"/>
    <property type="evidence" value="ECO:0007669"/>
    <property type="project" value="UniProtKB-KW"/>
</dbReference>
<comment type="similarity">
    <text evidence="2">In the N-terminal section; belongs to the glycosyltransferase 51 family.</text>
</comment>
<reference evidence="16 17" key="1">
    <citation type="submission" date="2018-08" db="EMBL/GenBank/DDBJ databases">
        <title>Sequencing the genomes of 1000 actinobacteria strains.</title>
        <authorList>
            <person name="Klenk H.-P."/>
        </authorList>
    </citation>
    <scope>NUCLEOTIDE SEQUENCE [LARGE SCALE GENOMIC DNA]</scope>
    <source>
        <strain evidence="16 17">DSM 22967</strain>
    </source>
</reference>
<dbReference type="InterPro" id="IPR036950">
    <property type="entry name" value="PBP_transglycosylase"/>
</dbReference>
<dbReference type="Pfam" id="PF00912">
    <property type="entry name" value="Transgly"/>
    <property type="match status" value="1"/>
</dbReference>
<evidence type="ECO:0000256" key="9">
    <source>
        <dbReference type="ARBA" id="ARBA00022984"/>
    </source>
</evidence>
<dbReference type="InterPro" id="IPR050396">
    <property type="entry name" value="Glycosyltr_51/Transpeptidase"/>
</dbReference>
<dbReference type="InterPro" id="IPR005543">
    <property type="entry name" value="PASTA_dom"/>
</dbReference>
<evidence type="ECO:0000256" key="14">
    <source>
        <dbReference type="SAM" id="MobiDB-lite"/>
    </source>
</evidence>
<keyword evidence="11" id="KW-0961">Cell wall biogenesis/degradation</keyword>
<dbReference type="InterPro" id="IPR001264">
    <property type="entry name" value="Glyco_trans_51"/>
</dbReference>
<evidence type="ECO:0000256" key="7">
    <source>
        <dbReference type="ARBA" id="ARBA00022801"/>
    </source>
</evidence>
<feature type="region of interest" description="Disordered" evidence="14">
    <location>
        <begin position="778"/>
        <end position="858"/>
    </location>
</feature>
<keyword evidence="8" id="KW-0133">Cell shape</keyword>
<organism evidence="16 17">
    <name type="scientific">Calidifontibacter indicus</name>
    <dbReference type="NCBI Taxonomy" id="419650"/>
    <lineage>
        <taxon>Bacteria</taxon>
        <taxon>Bacillati</taxon>
        <taxon>Actinomycetota</taxon>
        <taxon>Actinomycetes</taxon>
        <taxon>Micrococcales</taxon>
        <taxon>Dermacoccaceae</taxon>
        <taxon>Calidifontibacter</taxon>
    </lineage>
</organism>
<dbReference type="EMBL" id="QTUA01000001">
    <property type="protein sequence ID" value="REF29940.1"/>
    <property type="molecule type" value="Genomic_DNA"/>
</dbReference>
<comment type="caution">
    <text evidence="16">The sequence shown here is derived from an EMBL/GenBank/DDBJ whole genome shotgun (WGS) entry which is preliminary data.</text>
</comment>
<dbReference type="SUPFAM" id="SSF53955">
    <property type="entry name" value="Lysozyme-like"/>
    <property type="match status" value="1"/>
</dbReference>
<feature type="compositionally biased region" description="Low complexity" evidence="14">
    <location>
        <begin position="778"/>
        <end position="845"/>
    </location>
</feature>
<evidence type="ECO:0000256" key="5">
    <source>
        <dbReference type="ARBA" id="ARBA00022676"/>
    </source>
</evidence>
<evidence type="ECO:0000256" key="11">
    <source>
        <dbReference type="ARBA" id="ARBA00023316"/>
    </source>
</evidence>
<dbReference type="GO" id="GO:0030288">
    <property type="term" value="C:outer membrane-bounded periplasmic space"/>
    <property type="evidence" value="ECO:0007669"/>
    <property type="project" value="TreeGrafter"/>
</dbReference>
<keyword evidence="7" id="KW-0378">Hydrolase</keyword>
<proteinExistence type="inferred from homology"/>
<evidence type="ECO:0000256" key="2">
    <source>
        <dbReference type="ARBA" id="ARBA00007739"/>
    </source>
</evidence>
<dbReference type="InterPro" id="IPR001460">
    <property type="entry name" value="PCN-bd_Tpept"/>
</dbReference>
<dbReference type="CDD" id="cd06577">
    <property type="entry name" value="PASTA_pknB"/>
    <property type="match status" value="1"/>
</dbReference>
<keyword evidence="6" id="KW-0808">Transferase</keyword>
<evidence type="ECO:0000313" key="16">
    <source>
        <dbReference type="EMBL" id="REF29940.1"/>
    </source>
</evidence>
<dbReference type="Gene3D" id="3.40.710.10">
    <property type="entry name" value="DD-peptidase/beta-lactamase superfamily"/>
    <property type="match status" value="1"/>
</dbReference>
<evidence type="ECO:0000259" key="15">
    <source>
        <dbReference type="PROSITE" id="PS51178"/>
    </source>
</evidence>
<feature type="domain" description="PASTA" evidence="15">
    <location>
        <begin position="707"/>
        <end position="773"/>
    </location>
</feature>
<comment type="catalytic activity">
    <reaction evidence="13">
        <text>[GlcNAc-(1-&gt;4)-Mur2Ac(oyl-L-Ala-gamma-D-Glu-L-Lys-D-Ala-D-Ala)](n)-di-trans,octa-cis-undecaprenyl diphosphate + beta-D-GlcNAc-(1-&gt;4)-Mur2Ac(oyl-L-Ala-gamma-D-Glu-L-Lys-D-Ala-D-Ala)-di-trans,octa-cis-undecaprenyl diphosphate = [GlcNAc-(1-&gt;4)-Mur2Ac(oyl-L-Ala-gamma-D-Glu-L-Lys-D-Ala-D-Ala)](n+1)-di-trans,octa-cis-undecaprenyl diphosphate + di-trans,octa-cis-undecaprenyl diphosphate + H(+)</text>
        <dbReference type="Rhea" id="RHEA:23708"/>
        <dbReference type="Rhea" id="RHEA-COMP:9602"/>
        <dbReference type="Rhea" id="RHEA-COMP:9603"/>
        <dbReference type="ChEBI" id="CHEBI:15378"/>
        <dbReference type="ChEBI" id="CHEBI:58405"/>
        <dbReference type="ChEBI" id="CHEBI:60033"/>
        <dbReference type="ChEBI" id="CHEBI:78435"/>
        <dbReference type="EC" id="2.4.99.28"/>
    </reaction>
</comment>
<keyword evidence="9" id="KW-0573">Peptidoglycan synthesis</keyword>
<dbReference type="Pfam" id="PF03793">
    <property type="entry name" value="PASTA"/>
    <property type="match status" value="1"/>
</dbReference>
<dbReference type="PANTHER" id="PTHR32282">
    <property type="entry name" value="BINDING PROTEIN TRANSPEPTIDASE, PUTATIVE-RELATED"/>
    <property type="match status" value="1"/>
</dbReference>
<dbReference type="GO" id="GO:0009252">
    <property type="term" value="P:peptidoglycan biosynthetic process"/>
    <property type="evidence" value="ECO:0007669"/>
    <property type="project" value="UniProtKB-KW"/>
</dbReference>
<dbReference type="GO" id="GO:0009002">
    <property type="term" value="F:serine-type D-Ala-D-Ala carboxypeptidase activity"/>
    <property type="evidence" value="ECO:0007669"/>
    <property type="project" value="UniProtKB-EC"/>
</dbReference>
<dbReference type="Gene3D" id="1.10.3810.10">
    <property type="entry name" value="Biosynthetic peptidoglycan transglycosylase-like"/>
    <property type="match status" value="1"/>
</dbReference>